<keyword evidence="4" id="KW-0269">Exonuclease</keyword>
<evidence type="ECO:0000256" key="6">
    <source>
        <dbReference type="SAM" id="MobiDB-lite"/>
    </source>
</evidence>
<dbReference type="PANTHER" id="PTHR12801:SF45">
    <property type="entry name" value="RNA EXONUCLEASE 4"/>
    <property type="match status" value="1"/>
</dbReference>
<dbReference type="CDD" id="cd06137">
    <property type="entry name" value="DEDDh_RNase"/>
    <property type="match status" value="1"/>
</dbReference>
<comment type="caution">
    <text evidence="8">The sequence shown here is derived from an EMBL/GenBank/DDBJ whole genome shotgun (WGS) entry which is preliminary data.</text>
</comment>
<keyword evidence="1" id="KW-0698">rRNA processing</keyword>
<dbReference type="EMBL" id="PDND01000024">
    <property type="protein sequence ID" value="PGH35267.1"/>
    <property type="molecule type" value="Genomic_DNA"/>
</dbReference>
<dbReference type="GO" id="GO:0003676">
    <property type="term" value="F:nucleic acid binding"/>
    <property type="evidence" value="ECO:0007669"/>
    <property type="project" value="InterPro"/>
</dbReference>
<feature type="region of interest" description="Disordered" evidence="6">
    <location>
        <begin position="236"/>
        <end position="283"/>
    </location>
</feature>
<dbReference type="STRING" id="73230.A0A2B7ZR75"/>
<dbReference type="VEuPathDB" id="FungiDB:EMCG_08505"/>
<dbReference type="GO" id="GO:0005634">
    <property type="term" value="C:nucleus"/>
    <property type="evidence" value="ECO:0007669"/>
    <property type="project" value="TreeGrafter"/>
</dbReference>
<reference evidence="8 9" key="1">
    <citation type="submission" date="2017-10" db="EMBL/GenBank/DDBJ databases">
        <title>Comparative genomics in systemic dimorphic fungi from Ajellomycetaceae.</title>
        <authorList>
            <person name="Munoz J.F."/>
            <person name="Mcewen J.G."/>
            <person name="Clay O.K."/>
            <person name="Cuomo C.A."/>
        </authorList>
    </citation>
    <scope>NUCLEOTIDE SEQUENCE [LARGE SCALE GENOMIC DNA]</scope>
    <source>
        <strain evidence="8 9">UAMH4076</strain>
    </source>
</reference>
<feature type="region of interest" description="Disordered" evidence="6">
    <location>
        <begin position="1"/>
        <end position="92"/>
    </location>
</feature>
<evidence type="ECO:0000256" key="1">
    <source>
        <dbReference type="ARBA" id="ARBA00022552"/>
    </source>
</evidence>
<dbReference type="GO" id="GO:0004527">
    <property type="term" value="F:exonuclease activity"/>
    <property type="evidence" value="ECO:0007669"/>
    <property type="project" value="UniProtKB-KW"/>
</dbReference>
<evidence type="ECO:0000313" key="9">
    <source>
        <dbReference type="Proteomes" id="UP000226031"/>
    </source>
</evidence>
<feature type="compositionally biased region" description="Basic and acidic residues" evidence="6">
    <location>
        <begin position="479"/>
        <end position="493"/>
    </location>
</feature>
<protein>
    <recommendedName>
        <fullName evidence="7">Exonuclease domain-containing protein</fullName>
    </recommendedName>
</protein>
<dbReference type="GO" id="GO:0000027">
    <property type="term" value="P:ribosomal large subunit assembly"/>
    <property type="evidence" value="ECO:0007669"/>
    <property type="project" value="TreeGrafter"/>
</dbReference>
<evidence type="ECO:0000313" key="8">
    <source>
        <dbReference type="EMBL" id="PGH35267.1"/>
    </source>
</evidence>
<feature type="compositionally biased region" description="Polar residues" evidence="6">
    <location>
        <begin position="52"/>
        <end position="68"/>
    </location>
</feature>
<dbReference type="InterPro" id="IPR036397">
    <property type="entry name" value="RNaseH_sf"/>
</dbReference>
<feature type="compositionally biased region" description="Low complexity" evidence="6">
    <location>
        <begin position="24"/>
        <end position="33"/>
    </location>
</feature>
<dbReference type="SMART" id="SM00479">
    <property type="entry name" value="EXOIII"/>
    <property type="match status" value="1"/>
</dbReference>
<sequence length="764" mass="85233">MNVSDSNTRRGGGSHKGEERTVQSSSLSSLPSPSAQPKTRTRPQRSFKKGKNNTWREANSLTSNNAPISFQRERTDNWNRINPNPSSPLNLNSMDQEQKQLAREWMDRQFPPLIPNPTQGHVASAPLTIRTNPRRPQRAPPPPKLLPPEQSHDAKYRCDRDSCLAMNQAAILDQAQEPSPNIIETTPEYMFHLNSLVAKPGKLREIGYVLNPLSMEDMELKKRCHGCGKKMVTFLRLRERNQRERESKKSKDGPRKSNHNLDEGKGSSQADKENEKCGNDGANPSPKKIILHCKFHPGKPTWNGQRKTWSCCRQHMSADPCSGAEQHYPRFYLPRKMESLWQFHPTPQTPNISSPDIRAAVAIDCEMGQAASGDSELIRITLVDYFSSAVLIDSLVYPSEKMEHYRTQYSGVNGRDMEAARRTGTCIMGRDNARFSVWRYVGPETVVVGHSAHNDLDSLRWIHPVVVDTYIIEARLQKKKEDEAKKAEGKPKDGNATTGKGETHCLATKPNGNEHVRVHVQNEDGEAKSDKGSREPKKSSNLGANPDKVSGKDKQEPRKRKNKGSGKLSLKTLTRERLGRDIQNAGGKGHDSLEDALAARDLVHWHIVNGGMVGLDDEKEKHQRPCGREREEEQGRGRGRRRESSPEIESELEFEQELSVVMEPDQGPSIESARIHPFAPTSTCDSRLNQCSPFFLARVEELKEGNDDHFGNGTGTDTCSPSDSSGDLPFCSESPSHTSNAGVVAVPYGCAKCSSVFERAGDLK</sequence>
<dbReference type="GO" id="GO:0006364">
    <property type="term" value="P:rRNA processing"/>
    <property type="evidence" value="ECO:0007669"/>
    <property type="project" value="UniProtKB-KW"/>
</dbReference>
<organism evidence="8 9">
    <name type="scientific">[Emmonsia] crescens</name>
    <dbReference type="NCBI Taxonomy" id="73230"/>
    <lineage>
        <taxon>Eukaryota</taxon>
        <taxon>Fungi</taxon>
        <taxon>Dikarya</taxon>
        <taxon>Ascomycota</taxon>
        <taxon>Pezizomycotina</taxon>
        <taxon>Eurotiomycetes</taxon>
        <taxon>Eurotiomycetidae</taxon>
        <taxon>Onygenales</taxon>
        <taxon>Ajellomycetaceae</taxon>
        <taxon>Emergomyces</taxon>
    </lineage>
</organism>
<keyword evidence="2" id="KW-0540">Nuclease</keyword>
<dbReference type="InterPro" id="IPR012337">
    <property type="entry name" value="RNaseH-like_sf"/>
</dbReference>
<evidence type="ECO:0000256" key="2">
    <source>
        <dbReference type="ARBA" id="ARBA00022722"/>
    </source>
</evidence>
<dbReference type="InterPro" id="IPR047021">
    <property type="entry name" value="REXO1/3/4-like"/>
</dbReference>
<feature type="domain" description="Exonuclease" evidence="7">
    <location>
        <begin position="359"/>
        <end position="612"/>
    </location>
</feature>
<evidence type="ECO:0000256" key="5">
    <source>
        <dbReference type="ARBA" id="ARBA00025599"/>
    </source>
</evidence>
<evidence type="ECO:0000256" key="3">
    <source>
        <dbReference type="ARBA" id="ARBA00022801"/>
    </source>
</evidence>
<feature type="compositionally biased region" description="Low complexity" evidence="6">
    <location>
        <begin position="82"/>
        <end position="92"/>
    </location>
</feature>
<feature type="compositionally biased region" description="Basic and acidic residues" evidence="6">
    <location>
        <begin position="616"/>
        <end position="636"/>
    </location>
</feature>
<feature type="region of interest" description="Disordered" evidence="6">
    <location>
        <begin position="616"/>
        <end position="653"/>
    </location>
</feature>
<feature type="compositionally biased region" description="Basic and acidic residues" evidence="6">
    <location>
        <begin position="236"/>
        <end position="278"/>
    </location>
</feature>
<feature type="compositionally biased region" description="Basic and acidic residues" evidence="6">
    <location>
        <begin position="512"/>
        <end position="538"/>
    </location>
</feature>
<proteinExistence type="predicted"/>
<dbReference type="PANTHER" id="PTHR12801">
    <property type="entry name" value="RNA EXONUCLEASE REXO1 / RECO3 FAMILY MEMBER-RELATED"/>
    <property type="match status" value="1"/>
</dbReference>
<gene>
    <name evidence="8" type="ORF">GX50_01845</name>
</gene>
<name>A0A2B7ZR75_9EURO</name>
<keyword evidence="9" id="KW-1185">Reference proteome</keyword>
<feature type="region of interest" description="Disordered" evidence="6">
    <location>
        <begin position="479"/>
        <end position="589"/>
    </location>
</feature>
<keyword evidence="3" id="KW-0378">Hydrolase</keyword>
<comment type="function">
    <text evidence="5">Exoribonuclease involved in ribosome biosynthesis. Involved in the processing of ITS1, the internal transcribed spacer localized between the 18S and 5.8S rRNAs.</text>
</comment>
<evidence type="ECO:0000256" key="4">
    <source>
        <dbReference type="ARBA" id="ARBA00022839"/>
    </source>
</evidence>
<dbReference type="SUPFAM" id="SSF53098">
    <property type="entry name" value="Ribonuclease H-like"/>
    <property type="match status" value="1"/>
</dbReference>
<evidence type="ECO:0000259" key="7">
    <source>
        <dbReference type="SMART" id="SM00479"/>
    </source>
</evidence>
<dbReference type="Proteomes" id="UP000226031">
    <property type="component" value="Unassembled WGS sequence"/>
</dbReference>
<dbReference type="AlphaFoldDB" id="A0A2B7ZR75"/>
<feature type="region of interest" description="Disordered" evidence="6">
    <location>
        <begin position="114"/>
        <end position="152"/>
    </location>
</feature>
<accession>A0A2B7ZR75</accession>
<dbReference type="Gene3D" id="3.30.420.10">
    <property type="entry name" value="Ribonuclease H-like superfamily/Ribonuclease H"/>
    <property type="match status" value="2"/>
</dbReference>
<dbReference type="InterPro" id="IPR013520">
    <property type="entry name" value="Ribonucl_H"/>
</dbReference>
<feature type="compositionally biased region" description="Basic residues" evidence="6">
    <location>
        <begin position="39"/>
        <end position="51"/>
    </location>
</feature>